<dbReference type="GO" id="GO:0005737">
    <property type="term" value="C:cytoplasm"/>
    <property type="evidence" value="ECO:0007669"/>
    <property type="project" value="UniProtKB-SubCell"/>
</dbReference>
<evidence type="ECO:0000256" key="1">
    <source>
        <dbReference type="ARBA" id="ARBA00013260"/>
    </source>
</evidence>
<feature type="binding site" evidence="7">
    <location>
        <position position="48"/>
    </location>
    <ligand>
        <name>tRNA</name>
        <dbReference type="ChEBI" id="CHEBI:17843"/>
    </ligand>
</feature>
<comment type="similarity">
    <text evidence="5 7 9">Belongs to the PTH family.</text>
</comment>
<dbReference type="STRING" id="1801990.A2V69_01760"/>
<keyword evidence="2 7" id="KW-0820">tRNA-binding</keyword>
<evidence type="ECO:0000313" key="10">
    <source>
        <dbReference type="EMBL" id="OGZ33124.1"/>
    </source>
</evidence>
<dbReference type="HAMAP" id="MF_00083">
    <property type="entry name" value="Pept_tRNA_hydro_bact"/>
    <property type="match status" value="1"/>
</dbReference>
<evidence type="ECO:0000256" key="7">
    <source>
        <dbReference type="HAMAP-Rule" id="MF_00083"/>
    </source>
</evidence>
<dbReference type="PANTHER" id="PTHR17224:SF1">
    <property type="entry name" value="PEPTIDYL-TRNA HYDROLASE"/>
    <property type="match status" value="1"/>
</dbReference>
<dbReference type="SUPFAM" id="SSF53178">
    <property type="entry name" value="Peptidyl-tRNA hydrolase-like"/>
    <property type="match status" value="1"/>
</dbReference>
<comment type="caution">
    <text evidence="10">The sequence shown here is derived from an EMBL/GenBank/DDBJ whole genome shotgun (WGS) entry which is preliminary data.</text>
</comment>
<dbReference type="GO" id="GO:0072344">
    <property type="term" value="P:rescue of stalled ribosome"/>
    <property type="evidence" value="ECO:0007669"/>
    <property type="project" value="UniProtKB-UniRule"/>
</dbReference>
<name>A0A1G2F4X7_9BACT</name>
<dbReference type="InterPro" id="IPR036416">
    <property type="entry name" value="Pept_tRNA_hydro_sf"/>
</dbReference>
<comment type="catalytic activity">
    <reaction evidence="7 8">
        <text>an N-acyl-L-alpha-aminoacyl-tRNA + H2O = an N-acyl-L-amino acid + a tRNA + H(+)</text>
        <dbReference type="Rhea" id="RHEA:54448"/>
        <dbReference type="Rhea" id="RHEA-COMP:10123"/>
        <dbReference type="Rhea" id="RHEA-COMP:13883"/>
        <dbReference type="ChEBI" id="CHEBI:15377"/>
        <dbReference type="ChEBI" id="CHEBI:15378"/>
        <dbReference type="ChEBI" id="CHEBI:59874"/>
        <dbReference type="ChEBI" id="CHEBI:78442"/>
        <dbReference type="ChEBI" id="CHEBI:138191"/>
        <dbReference type="EC" id="3.1.1.29"/>
    </reaction>
</comment>
<feature type="active site" description="Proton acceptor" evidence="7">
    <location>
        <position position="19"/>
    </location>
</feature>
<dbReference type="GO" id="GO:0004045">
    <property type="term" value="F:peptidyl-tRNA hydrolase activity"/>
    <property type="evidence" value="ECO:0007669"/>
    <property type="project" value="UniProtKB-UniRule"/>
</dbReference>
<dbReference type="Proteomes" id="UP000177810">
    <property type="component" value="Unassembled WGS sequence"/>
</dbReference>
<dbReference type="GO" id="GO:0006515">
    <property type="term" value="P:protein quality control for misfolded or incompletely synthesized proteins"/>
    <property type="evidence" value="ECO:0007669"/>
    <property type="project" value="UniProtKB-UniRule"/>
</dbReference>
<evidence type="ECO:0000256" key="9">
    <source>
        <dbReference type="RuleBase" id="RU004320"/>
    </source>
</evidence>
<sequence>MILIVGLGNPGRKYAKTRHNIGFRVIDALKDEISDKNVILLKPDIFMNNSGKAVKKELKYSKLNTQDLIVIHDDIDLPFGTIRVSKDSSSAGHKGVQSIIDELKTKDFTRIRIGIKPSYEVDTTEFVLNKFSKEEEKQLKEIIKKAAETIQTAVFDSCS</sequence>
<feature type="binding site" evidence="7">
    <location>
        <position position="46"/>
    </location>
    <ligand>
        <name>tRNA</name>
        <dbReference type="ChEBI" id="CHEBI:17843"/>
    </ligand>
</feature>
<evidence type="ECO:0000256" key="6">
    <source>
        <dbReference type="ARBA" id="ARBA00050038"/>
    </source>
</evidence>
<dbReference type="NCBIfam" id="TIGR00447">
    <property type="entry name" value="pth"/>
    <property type="match status" value="1"/>
</dbReference>
<dbReference type="Pfam" id="PF01195">
    <property type="entry name" value="Pept_tRNA_hydro"/>
    <property type="match status" value="1"/>
</dbReference>
<organism evidence="10 11">
    <name type="scientific">Candidatus Portnoybacteria bacterium RBG_13_40_8</name>
    <dbReference type="NCBI Taxonomy" id="1801990"/>
    <lineage>
        <taxon>Bacteria</taxon>
        <taxon>Candidatus Portnoyibacteriota</taxon>
    </lineage>
</organism>
<protein>
    <recommendedName>
        <fullName evidence="6 7">Peptidyl-tRNA hydrolase</fullName>
        <shortName evidence="7">Pth</shortName>
        <ecNumber evidence="1 7">3.1.1.29</ecNumber>
    </recommendedName>
</protein>
<dbReference type="EC" id="3.1.1.29" evidence="1 7"/>
<keyword evidence="3 7" id="KW-0378">Hydrolase</keyword>
<dbReference type="Gene3D" id="3.40.50.1470">
    <property type="entry name" value="Peptidyl-tRNA hydrolase"/>
    <property type="match status" value="1"/>
</dbReference>
<evidence type="ECO:0000256" key="4">
    <source>
        <dbReference type="ARBA" id="ARBA00022884"/>
    </source>
</evidence>
<evidence type="ECO:0000256" key="5">
    <source>
        <dbReference type="ARBA" id="ARBA00038063"/>
    </source>
</evidence>
<reference evidence="10 11" key="1">
    <citation type="journal article" date="2016" name="Nat. Commun.">
        <title>Thousands of microbial genomes shed light on interconnected biogeochemical processes in an aquifer system.</title>
        <authorList>
            <person name="Anantharaman K."/>
            <person name="Brown C.T."/>
            <person name="Hug L.A."/>
            <person name="Sharon I."/>
            <person name="Castelle C.J."/>
            <person name="Probst A.J."/>
            <person name="Thomas B.C."/>
            <person name="Singh A."/>
            <person name="Wilkins M.J."/>
            <person name="Karaoz U."/>
            <person name="Brodie E.L."/>
            <person name="Williams K.H."/>
            <person name="Hubbard S.S."/>
            <person name="Banfield J.F."/>
        </authorList>
    </citation>
    <scope>NUCLEOTIDE SEQUENCE [LARGE SCALE GENOMIC DNA]</scope>
</reference>
<dbReference type="GO" id="GO:0000049">
    <property type="term" value="F:tRNA binding"/>
    <property type="evidence" value="ECO:0007669"/>
    <property type="project" value="UniProtKB-UniRule"/>
</dbReference>
<evidence type="ECO:0000313" key="11">
    <source>
        <dbReference type="Proteomes" id="UP000177810"/>
    </source>
</evidence>
<comment type="function">
    <text evidence="7">Catalyzes the release of premature peptidyl moieties from peptidyl-tRNA molecules trapped in stalled 50S ribosomal subunits, and thus maintains levels of free tRNAs and 50S ribosomes.</text>
</comment>
<dbReference type="CDD" id="cd00462">
    <property type="entry name" value="PTH"/>
    <property type="match status" value="1"/>
</dbReference>
<comment type="subunit">
    <text evidence="7">Monomer.</text>
</comment>
<accession>A0A1G2F4X7</accession>
<feature type="site" description="Discriminates between blocked and unblocked aminoacyl-tRNA" evidence="7">
    <location>
        <position position="9"/>
    </location>
</feature>
<dbReference type="AlphaFoldDB" id="A0A1G2F4X7"/>
<evidence type="ECO:0000256" key="2">
    <source>
        <dbReference type="ARBA" id="ARBA00022555"/>
    </source>
</evidence>
<keyword evidence="4 7" id="KW-0694">RNA-binding</keyword>
<keyword evidence="7" id="KW-0963">Cytoplasm</keyword>
<comment type="subcellular location">
    <subcellularLocation>
        <location evidence="7">Cytoplasm</location>
    </subcellularLocation>
</comment>
<gene>
    <name evidence="7" type="primary">pth</name>
    <name evidence="10" type="ORF">A2V69_01760</name>
</gene>
<dbReference type="EMBL" id="MHMT01000004">
    <property type="protein sequence ID" value="OGZ33124.1"/>
    <property type="molecule type" value="Genomic_DNA"/>
</dbReference>
<evidence type="ECO:0000256" key="8">
    <source>
        <dbReference type="RuleBase" id="RU000673"/>
    </source>
</evidence>
<feature type="binding site" evidence="7">
    <location>
        <position position="14"/>
    </location>
    <ligand>
        <name>tRNA</name>
        <dbReference type="ChEBI" id="CHEBI:17843"/>
    </ligand>
</feature>
<comment type="function">
    <text evidence="7">Hydrolyzes ribosome-free peptidyl-tRNAs (with 1 or more amino acids incorporated), which drop off the ribosome during protein synthesis, or as a result of ribosome stalling.</text>
</comment>
<evidence type="ECO:0000256" key="3">
    <source>
        <dbReference type="ARBA" id="ARBA00022801"/>
    </source>
</evidence>
<feature type="site" description="Stabilizes the basic form of H active site to accept a proton" evidence="7">
    <location>
        <position position="73"/>
    </location>
</feature>
<comment type="caution">
    <text evidence="7">Lacks conserved residue(s) required for the propagation of feature annotation.</text>
</comment>
<dbReference type="InterPro" id="IPR018171">
    <property type="entry name" value="Pept_tRNA_hydro_CS"/>
</dbReference>
<dbReference type="PANTHER" id="PTHR17224">
    <property type="entry name" value="PEPTIDYL-TRNA HYDROLASE"/>
    <property type="match status" value="1"/>
</dbReference>
<dbReference type="InterPro" id="IPR001328">
    <property type="entry name" value="Pept_tRNA_hydro"/>
</dbReference>
<dbReference type="PROSITE" id="PS01195">
    <property type="entry name" value="PEPT_TRNA_HYDROL_1"/>
    <property type="match status" value="1"/>
</dbReference>
<proteinExistence type="inferred from homology"/>